<feature type="domain" description="RGS" evidence="1">
    <location>
        <begin position="5"/>
        <end position="113"/>
    </location>
</feature>
<dbReference type="Gene3D" id="1.10.167.10">
    <property type="entry name" value="Regulator of G-protein Signalling 4, domain 2"/>
    <property type="match status" value="1"/>
</dbReference>
<evidence type="ECO:0000313" key="2">
    <source>
        <dbReference type="EMBL" id="CBJ31486.1"/>
    </source>
</evidence>
<evidence type="ECO:0000313" key="3">
    <source>
        <dbReference type="Proteomes" id="UP000002630"/>
    </source>
</evidence>
<keyword evidence="3" id="KW-1185">Reference proteome</keyword>
<dbReference type="SUPFAM" id="SSF48097">
    <property type="entry name" value="Regulator of G-protein signaling, RGS"/>
    <property type="match status" value="1"/>
</dbReference>
<proteinExistence type="predicted"/>
<dbReference type="OrthoDB" id="196547at2759"/>
<name>D7FTV9_ECTSI</name>
<dbReference type="InParanoid" id="D7FTV9"/>
<protein>
    <recommendedName>
        <fullName evidence="1">RGS domain-containing protein</fullName>
    </recommendedName>
</protein>
<dbReference type="Proteomes" id="UP000002630">
    <property type="component" value="Unassembled WGS sequence"/>
</dbReference>
<dbReference type="PROSITE" id="PS50132">
    <property type="entry name" value="RGS"/>
    <property type="match status" value="1"/>
</dbReference>
<dbReference type="InterPro" id="IPR044926">
    <property type="entry name" value="RGS_subdomain_2"/>
</dbReference>
<organism evidence="2 3">
    <name type="scientific">Ectocarpus siliculosus</name>
    <name type="common">Brown alga</name>
    <name type="synonym">Conferva siliculosa</name>
    <dbReference type="NCBI Taxonomy" id="2880"/>
    <lineage>
        <taxon>Eukaryota</taxon>
        <taxon>Sar</taxon>
        <taxon>Stramenopiles</taxon>
        <taxon>Ochrophyta</taxon>
        <taxon>PX clade</taxon>
        <taxon>Phaeophyceae</taxon>
        <taxon>Ectocarpales</taxon>
        <taxon>Ectocarpaceae</taxon>
        <taxon>Ectocarpus</taxon>
    </lineage>
</organism>
<dbReference type="AlphaFoldDB" id="D7FTV9"/>
<reference evidence="2 3" key="1">
    <citation type="journal article" date="2010" name="Nature">
        <title>The Ectocarpus genome and the independent evolution of multicellularity in brown algae.</title>
        <authorList>
            <person name="Cock J.M."/>
            <person name="Sterck L."/>
            <person name="Rouze P."/>
            <person name="Scornet D."/>
            <person name="Allen A.E."/>
            <person name="Amoutzias G."/>
            <person name="Anthouard V."/>
            <person name="Artiguenave F."/>
            <person name="Aury J.M."/>
            <person name="Badger J.H."/>
            <person name="Beszteri B."/>
            <person name="Billiau K."/>
            <person name="Bonnet E."/>
            <person name="Bothwell J.H."/>
            <person name="Bowler C."/>
            <person name="Boyen C."/>
            <person name="Brownlee C."/>
            <person name="Carrano C.J."/>
            <person name="Charrier B."/>
            <person name="Cho G.Y."/>
            <person name="Coelho S.M."/>
            <person name="Collen J."/>
            <person name="Corre E."/>
            <person name="Da Silva C."/>
            <person name="Delage L."/>
            <person name="Delaroque N."/>
            <person name="Dittami S.M."/>
            <person name="Doulbeau S."/>
            <person name="Elias M."/>
            <person name="Farnham G."/>
            <person name="Gachon C.M."/>
            <person name="Gschloessl B."/>
            <person name="Heesch S."/>
            <person name="Jabbari K."/>
            <person name="Jubin C."/>
            <person name="Kawai H."/>
            <person name="Kimura K."/>
            <person name="Kloareg B."/>
            <person name="Kupper F.C."/>
            <person name="Lang D."/>
            <person name="Le Bail A."/>
            <person name="Leblanc C."/>
            <person name="Lerouge P."/>
            <person name="Lohr M."/>
            <person name="Lopez P.J."/>
            <person name="Martens C."/>
            <person name="Maumus F."/>
            <person name="Michel G."/>
            <person name="Miranda-Saavedra D."/>
            <person name="Morales J."/>
            <person name="Moreau H."/>
            <person name="Motomura T."/>
            <person name="Nagasato C."/>
            <person name="Napoli C.A."/>
            <person name="Nelson D.R."/>
            <person name="Nyvall-Collen P."/>
            <person name="Peters A.F."/>
            <person name="Pommier C."/>
            <person name="Potin P."/>
            <person name="Poulain J."/>
            <person name="Quesneville H."/>
            <person name="Read B."/>
            <person name="Rensing S.A."/>
            <person name="Ritter A."/>
            <person name="Rousvoal S."/>
            <person name="Samanta M."/>
            <person name="Samson G."/>
            <person name="Schroeder D.C."/>
            <person name="Segurens B."/>
            <person name="Strittmatter M."/>
            <person name="Tonon T."/>
            <person name="Tregear J.W."/>
            <person name="Valentin K."/>
            <person name="von Dassow P."/>
            <person name="Yamagishi T."/>
            <person name="Van de Peer Y."/>
            <person name="Wincker P."/>
        </authorList>
    </citation>
    <scope>NUCLEOTIDE SEQUENCE [LARGE SCALE GENOMIC DNA]</scope>
    <source>
        <strain evidence="3">Ec32 / CCAP1310/4</strain>
    </source>
</reference>
<gene>
    <name evidence="2" type="ORF">Esi_0260_0005</name>
</gene>
<accession>D7FTV9</accession>
<dbReference type="EMBL" id="FN649760">
    <property type="protein sequence ID" value="CBJ31486.1"/>
    <property type="molecule type" value="Genomic_DNA"/>
</dbReference>
<dbReference type="InterPro" id="IPR036305">
    <property type="entry name" value="RGS_sf"/>
</dbReference>
<dbReference type="InterPro" id="IPR016137">
    <property type="entry name" value="RGS"/>
</dbReference>
<evidence type="ECO:0000259" key="1">
    <source>
        <dbReference type="PROSITE" id="PS50132"/>
    </source>
</evidence>
<sequence length="135" mass="15545">MEVWDFERIASTPLLAAAFEDYSKRALCHESVLFLSEVSRYQNNNYPMPTRASSASSPRIQFGSFCYITDTFIKAGSPEEVNIRMIFSRAHRDVKNMLEANLVLRFLNTDRFKNVRVQRENMKAMMGSPPPQEGQ</sequence>